<name>A0A8X6UI00_NEPPI</name>
<protein>
    <submittedName>
        <fullName evidence="1">Uncharacterized protein</fullName>
    </submittedName>
</protein>
<dbReference type="Proteomes" id="UP000887013">
    <property type="component" value="Unassembled WGS sequence"/>
</dbReference>
<sequence>MEFSFFVHERERRLIIARYLIMSKLFKDHLGQDVIAEKVDDFLLVDVELKETTNTVYHRRLSKHQMRTIIAANVELYSNSNEMRRKMYGQRMRYHVEKKRKFPNRYVELMLFIIEGPQ</sequence>
<comment type="caution">
    <text evidence="1">The sequence shown here is derived from an EMBL/GenBank/DDBJ whole genome shotgun (WGS) entry which is preliminary data.</text>
</comment>
<gene>
    <name evidence="1" type="ORF">NPIL_212841</name>
</gene>
<evidence type="ECO:0000313" key="2">
    <source>
        <dbReference type="Proteomes" id="UP000887013"/>
    </source>
</evidence>
<dbReference type="EMBL" id="BMAW01127715">
    <property type="protein sequence ID" value="GFU22329.1"/>
    <property type="molecule type" value="Genomic_DNA"/>
</dbReference>
<reference evidence="1" key="1">
    <citation type="submission" date="2020-08" db="EMBL/GenBank/DDBJ databases">
        <title>Multicomponent nature underlies the extraordinary mechanical properties of spider dragline silk.</title>
        <authorList>
            <person name="Kono N."/>
            <person name="Nakamura H."/>
            <person name="Mori M."/>
            <person name="Yoshida Y."/>
            <person name="Ohtoshi R."/>
            <person name="Malay A.D."/>
            <person name="Moran D.A.P."/>
            <person name="Tomita M."/>
            <person name="Numata K."/>
            <person name="Arakawa K."/>
        </authorList>
    </citation>
    <scope>NUCLEOTIDE SEQUENCE</scope>
</reference>
<accession>A0A8X6UI00</accession>
<proteinExistence type="predicted"/>
<keyword evidence="2" id="KW-1185">Reference proteome</keyword>
<evidence type="ECO:0000313" key="1">
    <source>
        <dbReference type="EMBL" id="GFU22329.1"/>
    </source>
</evidence>
<dbReference type="AlphaFoldDB" id="A0A8X6UI00"/>
<organism evidence="1 2">
    <name type="scientific">Nephila pilipes</name>
    <name type="common">Giant wood spider</name>
    <name type="synonym">Nephila maculata</name>
    <dbReference type="NCBI Taxonomy" id="299642"/>
    <lineage>
        <taxon>Eukaryota</taxon>
        <taxon>Metazoa</taxon>
        <taxon>Ecdysozoa</taxon>
        <taxon>Arthropoda</taxon>
        <taxon>Chelicerata</taxon>
        <taxon>Arachnida</taxon>
        <taxon>Araneae</taxon>
        <taxon>Araneomorphae</taxon>
        <taxon>Entelegynae</taxon>
        <taxon>Araneoidea</taxon>
        <taxon>Nephilidae</taxon>
        <taxon>Nephila</taxon>
    </lineage>
</organism>